<accession>A0A5D2WTW0</accession>
<dbReference type="AlphaFoldDB" id="A0A5D2WTW0"/>
<dbReference type="Proteomes" id="UP000323597">
    <property type="component" value="Chromosome A12"/>
</dbReference>
<gene>
    <name evidence="1" type="ORF">E1A91_A12G148600v1</name>
</gene>
<reference evidence="1 2" key="1">
    <citation type="submission" date="2019-07" db="EMBL/GenBank/DDBJ databases">
        <title>WGS assembly of Gossypium mustelinum.</title>
        <authorList>
            <person name="Chen Z.J."/>
            <person name="Sreedasyam A."/>
            <person name="Ando A."/>
            <person name="Song Q."/>
            <person name="De L."/>
            <person name="Hulse-Kemp A."/>
            <person name="Ding M."/>
            <person name="Ye W."/>
            <person name="Kirkbride R."/>
            <person name="Jenkins J."/>
            <person name="Plott C."/>
            <person name="Lovell J."/>
            <person name="Lin Y.-M."/>
            <person name="Vaughn R."/>
            <person name="Liu B."/>
            <person name="Li W."/>
            <person name="Simpson S."/>
            <person name="Scheffler B."/>
            <person name="Saski C."/>
            <person name="Grover C."/>
            <person name="Hu G."/>
            <person name="Conover J."/>
            <person name="Carlson J."/>
            <person name="Shu S."/>
            <person name="Boston L."/>
            <person name="Williams M."/>
            <person name="Peterson D."/>
            <person name="Mcgee K."/>
            <person name="Jones D."/>
            <person name="Wendel J."/>
            <person name="Stelly D."/>
            <person name="Grimwood J."/>
            <person name="Schmutz J."/>
        </authorList>
    </citation>
    <scope>NUCLEOTIDE SEQUENCE [LARGE SCALE GENOMIC DNA]</scope>
    <source>
        <strain evidence="1">1408120.09</strain>
    </source>
</reference>
<protein>
    <submittedName>
        <fullName evidence="1">Uncharacterized protein</fullName>
    </submittedName>
</protein>
<organism evidence="1 2">
    <name type="scientific">Gossypium mustelinum</name>
    <name type="common">Cotton</name>
    <name type="synonym">Gossypium caicoense</name>
    <dbReference type="NCBI Taxonomy" id="34275"/>
    <lineage>
        <taxon>Eukaryota</taxon>
        <taxon>Viridiplantae</taxon>
        <taxon>Streptophyta</taxon>
        <taxon>Embryophyta</taxon>
        <taxon>Tracheophyta</taxon>
        <taxon>Spermatophyta</taxon>
        <taxon>Magnoliopsida</taxon>
        <taxon>eudicotyledons</taxon>
        <taxon>Gunneridae</taxon>
        <taxon>Pentapetalae</taxon>
        <taxon>rosids</taxon>
        <taxon>malvids</taxon>
        <taxon>Malvales</taxon>
        <taxon>Malvaceae</taxon>
        <taxon>Malvoideae</taxon>
        <taxon>Gossypium</taxon>
    </lineage>
</organism>
<evidence type="ECO:0000313" key="2">
    <source>
        <dbReference type="Proteomes" id="UP000323597"/>
    </source>
</evidence>
<name>A0A5D2WTW0_GOSMU</name>
<proteinExistence type="predicted"/>
<evidence type="ECO:0000313" key="1">
    <source>
        <dbReference type="EMBL" id="TYJ05198.1"/>
    </source>
</evidence>
<keyword evidence="2" id="KW-1185">Reference proteome</keyword>
<sequence length="89" mass="9984">MEIRGSCTEKMALVTWRRPFGETARGSRPSGTVLAYSRSFWCSQLLTFSLGLVGPQVWAIETGSRVLMVGSDSCNWVKSRFKEFGFNLI</sequence>
<dbReference type="EMBL" id="CM017647">
    <property type="protein sequence ID" value="TYJ05198.1"/>
    <property type="molecule type" value="Genomic_DNA"/>
</dbReference>